<dbReference type="PANTHER" id="PTHR10587">
    <property type="entry name" value="GLYCOSYL TRANSFERASE-RELATED"/>
    <property type="match status" value="1"/>
</dbReference>
<dbReference type="AlphaFoldDB" id="A0A1G6GET7"/>
<dbReference type="GO" id="GO:0016810">
    <property type="term" value="F:hydrolase activity, acting on carbon-nitrogen (but not peptide) bonds"/>
    <property type="evidence" value="ECO:0007669"/>
    <property type="project" value="InterPro"/>
</dbReference>
<accession>A0A1G6GET7</accession>
<proteinExistence type="predicted"/>
<dbReference type="EMBL" id="FMYF01000002">
    <property type="protein sequence ID" value="SDB80353.1"/>
    <property type="molecule type" value="Genomic_DNA"/>
</dbReference>
<dbReference type="PANTHER" id="PTHR10587:SF125">
    <property type="entry name" value="POLYSACCHARIDE DEACETYLASE YHEN-RELATED"/>
    <property type="match status" value="1"/>
</dbReference>
<dbReference type="InterPro" id="IPR011330">
    <property type="entry name" value="Glyco_hydro/deAcase_b/a-brl"/>
</dbReference>
<sequence>MGVGAGALSAAALTYWVRMSSWSQRLGPFPWHVETDRRVVALTFDDGPNEPYTSQLADLFVERGVHATFFQVGLNVKAFPDATRRLLADGHEIGNHSWSHDFTRCLRDSVMADEILRTQDLQEEITGQRPTLYRPPWLWRSRGLFRTLREQGLTPVSGEFAHEFEPFQIPAAWTARRALGRASPGKILIFHDGYDIRGGDHTQTVRAVQLTVDRLRDAGYEFVTVPELLALG</sequence>
<dbReference type="Proteomes" id="UP000199086">
    <property type="component" value="Unassembled WGS sequence"/>
</dbReference>
<organism evidence="2 3">
    <name type="scientific">Raineyella antarctica</name>
    <dbReference type="NCBI Taxonomy" id="1577474"/>
    <lineage>
        <taxon>Bacteria</taxon>
        <taxon>Bacillati</taxon>
        <taxon>Actinomycetota</taxon>
        <taxon>Actinomycetes</taxon>
        <taxon>Propionibacteriales</taxon>
        <taxon>Propionibacteriaceae</taxon>
        <taxon>Raineyella</taxon>
    </lineage>
</organism>
<gene>
    <name evidence="2" type="ORF">GA0111570_102143</name>
</gene>
<dbReference type="Pfam" id="PF01522">
    <property type="entry name" value="Polysacc_deac_1"/>
    <property type="match status" value="1"/>
</dbReference>
<dbReference type="InterPro" id="IPR050248">
    <property type="entry name" value="Polysacc_deacetylase_ArnD"/>
</dbReference>
<dbReference type="CDD" id="cd10917">
    <property type="entry name" value="CE4_NodB_like_6s_7s"/>
    <property type="match status" value="1"/>
</dbReference>
<reference evidence="2 3" key="1">
    <citation type="submission" date="2016-06" db="EMBL/GenBank/DDBJ databases">
        <authorList>
            <person name="Olsen C.W."/>
            <person name="Carey S."/>
            <person name="Hinshaw L."/>
            <person name="Karasin A.I."/>
        </authorList>
    </citation>
    <scope>NUCLEOTIDE SEQUENCE [LARGE SCALE GENOMIC DNA]</scope>
    <source>
        <strain evidence="2 3">LZ-22</strain>
    </source>
</reference>
<evidence type="ECO:0000313" key="3">
    <source>
        <dbReference type="Proteomes" id="UP000199086"/>
    </source>
</evidence>
<dbReference type="SUPFAM" id="SSF88713">
    <property type="entry name" value="Glycoside hydrolase/deacetylase"/>
    <property type="match status" value="1"/>
</dbReference>
<feature type="domain" description="NodB homology" evidence="1">
    <location>
        <begin position="38"/>
        <end position="223"/>
    </location>
</feature>
<dbReference type="Gene3D" id="3.20.20.370">
    <property type="entry name" value="Glycoside hydrolase/deacetylase"/>
    <property type="match status" value="1"/>
</dbReference>
<name>A0A1G6GET7_9ACTN</name>
<dbReference type="STRING" id="1577474.GA0111570_102143"/>
<keyword evidence="3" id="KW-1185">Reference proteome</keyword>
<evidence type="ECO:0000259" key="1">
    <source>
        <dbReference type="PROSITE" id="PS51677"/>
    </source>
</evidence>
<evidence type="ECO:0000313" key="2">
    <source>
        <dbReference type="EMBL" id="SDB80353.1"/>
    </source>
</evidence>
<dbReference type="GO" id="GO:0005975">
    <property type="term" value="P:carbohydrate metabolic process"/>
    <property type="evidence" value="ECO:0007669"/>
    <property type="project" value="InterPro"/>
</dbReference>
<dbReference type="InterPro" id="IPR002509">
    <property type="entry name" value="NODB_dom"/>
</dbReference>
<dbReference type="PROSITE" id="PS51677">
    <property type="entry name" value="NODB"/>
    <property type="match status" value="1"/>
</dbReference>
<protein>
    <submittedName>
        <fullName evidence="2">Peptidoglycan/xylan/chitin deacetylase, PgdA/CDA1 family</fullName>
    </submittedName>
</protein>